<sequence>MCPSNSASVPLDYEGKASHSLGPRKQDRDVNAPSLTPRTHDISQEEDIFLGGSSCRLFLKHGGSEFCTSAFVAKCWTKSCAADIELYVYNHAKLLRPLQGTIVSHIHGTSKAGEGGISCAMSTPHSVGWRHATKVTPKHIQDKIIAAYERIHERRILHGNVAFRHILIGDSEEVTIIDFSKVRTLDDHTAAGIKRCQEADLQLEMRRLKYMFDYDGAKEHERRLANAVANPTSSDAEVDRFDLSELDAIDEEPVPDDSRFEVAQSRRSDPSEQDAIIQRPTSPTGHSSQVPLEGTDTQSDDRTEHLSSSDTETSSLSPEDHDTFPVIIREIRAPRPVRPPSGTAYLNIEGTRSSSRQNSSSPVRRSPISSPARLLGELGVAGTDHAQGPPSPVPYTSKRVFDVAFHPDTEDNGLWANGRSLKRRRKRPPTPFIATTQAPKADDSDSDTQPQARSQHLSASWEENINPRELPPQRATSRSPSALDGEKLQPKSTEEDEVVIVITSPTGQRRVWGVPEDVATQISRLLDKHSNTTQSEHEQQQESRSPSLGVKRKADQFPAENGHRPKLSKITHSFFSRFFR</sequence>
<dbReference type="Proteomes" id="UP001148662">
    <property type="component" value="Unassembled WGS sequence"/>
</dbReference>
<dbReference type="EMBL" id="JANHOG010000934">
    <property type="protein sequence ID" value="KAJ3549333.1"/>
    <property type="molecule type" value="Genomic_DNA"/>
</dbReference>
<gene>
    <name evidence="1" type="ORF">NM688_g5189</name>
</gene>
<organism evidence="1 2">
    <name type="scientific">Phlebia brevispora</name>
    <dbReference type="NCBI Taxonomy" id="194682"/>
    <lineage>
        <taxon>Eukaryota</taxon>
        <taxon>Fungi</taxon>
        <taxon>Dikarya</taxon>
        <taxon>Basidiomycota</taxon>
        <taxon>Agaricomycotina</taxon>
        <taxon>Agaricomycetes</taxon>
        <taxon>Polyporales</taxon>
        <taxon>Meruliaceae</taxon>
        <taxon>Phlebia</taxon>
    </lineage>
</organism>
<reference evidence="1" key="1">
    <citation type="submission" date="2022-07" db="EMBL/GenBank/DDBJ databases">
        <title>Genome Sequence of Phlebia brevispora.</title>
        <authorList>
            <person name="Buettner E."/>
        </authorList>
    </citation>
    <scope>NUCLEOTIDE SEQUENCE</scope>
    <source>
        <strain evidence="1">MPL23</strain>
    </source>
</reference>
<proteinExistence type="predicted"/>
<name>A0ACC1SZF7_9APHY</name>
<keyword evidence="2" id="KW-1185">Reference proteome</keyword>
<accession>A0ACC1SZF7</accession>
<evidence type="ECO:0000313" key="1">
    <source>
        <dbReference type="EMBL" id="KAJ3549333.1"/>
    </source>
</evidence>
<comment type="caution">
    <text evidence="1">The sequence shown here is derived from an EMBL/GenBank/DDBJ whole genome shotgun (WGS) entry which is preliminary data.</text>
</comment>
<protein>
    <submittedName>
        <fullName evidence="1">Uncharacterized protein</fullName>
    </submittedName>
</protein>
<evidence type="ECO:0000313" key="2">
    <source>
        <dbReference type="Proteomes" id="UP001148662"/>
    </source>
</evidence>